<comment type="caution">
    <text evidence="1">The sequence shown here is derived from an EMBL/GenBank/DDBJ whole genome shotgun (WGS) entry which is preliminary data.</text>
</comment>
<sequence length="189" mass="20767">MAEFHGAMYINNANNSRAAATKHAGRDISAIQLAFPAVQDESIFLAMAAWLSILRNVNDEIEGLDADTAQLALIDSAAILTSSIRSISRSPQRYGGASLDPACDVIRAWTKNFVRQLRGLVPQAVYTSVIDSVLDVWEFMLAGVLVREVSAMDVETIRFRPFVTLLQADLAFVSDGISDNEALQEMEWM</sequence>
<gene>
    <name evidence="1" type="ORF">B0A54_09325</name>
</gene>
<protein>
    <submittedName>
        <fullName evidence="1">Uncharacterized protein</fullName>
    </submittedName>
</protein>
<name>A0A4U0UYK9_9PEZI</name>
<dbReference type="AlphaFoldDB" id="A0A4U0UYK9"/>
<dbReference type="Proteomes" id="UP000310066">
    <property type="component" value="Unassembled WGS sequence"/>
</dbReference>
<accession>A0A4U0UYK9</accession>
<reference evidence="1 2" key="1">
    <citation type="submission" date="2017-03" db="EMBL/GenBank/DDBJ databases">
        <title>Genomes of endolithic fungi from Antarctica.</title>
        <authorList>
            <person name="Coleine C."/>
            <person name="Masonjones S."/>
            <person name="Stajich J.E."/>
        </authorList>
    </citation>
    <scope>NUCLEOTIDE SEQUENCE [LARGE SCALE GENOMIC DNA]</scope>
    <source>
        <strain evidence="1 2">CCFEE 5311</strain>
    </source>
</reference>
<organism evidence="1 2">
    <name type="scientific">Friedmanniomyces endolithicus</name>
    <dbReference type="NCBI Taxonomy" id="329885"/>
    <lineage>
        <taxon>Eukaryota</taxon>
        <taxon>Fungi</taxon>
        <taxon>Dikarya</taxon>
        <taxon>Ascomycota</taxon>
        <taxon>Pezizomycotina</taxon>
        <taxon>Dothideomycetes</taxon>
        <taxon>Dothideomycetidae</taxon>
        <taxon>Mycosphaerellales</taxon>
        <taxon>Teratosphaeriaceae</taxon>
        <taxon>Friedmanniomyces</taxon>
    </lineage>
</organism>
<evidence type="ECO:0000313" key="1">
    <source>
        <dbReference type="EMBL" id="TKA40376.1"/>
    </source>
</evidence>
<dbReference type="OrthoDB" id="1731983at2759"/>
<proteinExistence type="predicted"/>
<evidence type="ECO:0000313" key="2">
    <source>
        <dbReference type="Proteomes" id="UP000310066"/>
    </source>
</evidence>
<dbReference type="EMBL" id="NAJP01000033">
    <property type="protein sequence ID" value="TKA40376.1"/>
    <property type="molecule type" value="Genomic_DNA"/>
</dbReference>